<dbReference type="GeneID" id="111011660"/>
<dbReference type="GO" id="GO:0000462">
    <property type="term" value="P:maturation of SSU-rRNA from tricistronic rRNA transcript (SSU-rRNA, 5.8S rRNA, LSU-rRNA)"/>
    <property type="evidence" value="ECO:0007669"/>
    <property type="project" value="TreeGrafter"/>
</dbReference>
<keyword evidence="5" id="KW-0539">Nucleus</keyword>
<dbReference type="KEGG" id="mcha:111011660"/>
<dbReference type="SMART" id="SM01036">
    <property type="entry name" value="BP28CT"/>
    <property type="match status" value="1"/>
</dbReference>
<dbReference type="GO" id="GO:0034455">
    <property type="term" value="C:t-UTP complex"/>
    <property type="evidence" value="ECO:0007669"/>
    <property type="project" value="TreeGrafter"/>
</dbReference>
<organism evidence="8 9">
    <name type="scientific">Momordica charantia</name>
    <name type="common">Bitter gourd</name>
    <name type="synonym">Balsam pear</name>
    <dbReference type="NCBI Taxonomy" id="3673"/>
    <lineage>
        <taxon>Eukaryota</taxon>
        <taxon>Viridiplantae</taxon>
        <taxon>Streptophyta</taxon>
        <taxon>Embryophyta</taxon>
        <taxon>Tracheophyta</taxon>
        <taxon>Spermatophyta</taxon>
        <taxon>Magnoliopsida</taxon>
        <taxon>eudicotyledons</taxon>
        <taxon>Gunneridae</taxon>
        <taxon>Pentapetalae</taxon>
        <taxon>rosids</taxon>
        <taxon>fabids</taxon>
        <taxon>Cucurbitales</taxon>
        <taxon>Cucurbitaceae</taxon>
        <taxon>Momordiceae</taxon>
        <taxon>Momordica</taxon>
    </lineage>
</organism>
<evidence type="ECO:0000256" key="4">
    <source>
        <dbReference type="ARBA" id="ARBA00022552"/>
    </source>
</evidence>
<dbReference type="InterPro" id="IPR056473">
    <property type="entry name" value="HEAT_Utp10/HEAT1"/>
</dbReference>
<keyword evidence="4" id="KW-0698">rRNA processing</keyword>
<dbReference type="SUPFAM" id="SSF48371">
    <property type="entry name" value="ARM repeat"/>
    <property type="match status" value="2"/>
</dbReference>
<name>A0A6J1CJT0_MOMCH</name>
<dbReference type="Pfam" id="PF12397">
    <property type="entry name" value="U3snoRNP10"/>
    <property type="match status" value="1"/>
</dbReference>
<reference evidence="9" key="1">
    <citation type="submission" date="2025-08" db="UniProtKB">
        <authorList>
            <consortium name="RefSeq"/>
        </authorList>
    </citation>
    <scope>IDENTIFICATION</scope>
    <source>
        <strain evidence="9">OHB3-1</strain>
    </source>
</reference>
<dbReference type="InterPro" id="IPR040191">
    <property type="entry name" value="UTP10"/>
</dbReference>
<comment type="subcellular location">
    <subcellularLocation>
        <location evidence="1">Nucleus</location>
        <location evidence="1">Nucleolus</location>
    </subcellularLocation>
</comment>
<evidence type="ECO:0000259" key="7">
    <source>
        <dbReference type="SMART" id="SM01036"/>
    </source>
</evidence>
<dbReference type="GO" id="GO:0030686">
    <property type="term" value="C:90S preribosome"/>
    <property type="evidence" value="ECO:0007669"/>
    <property type="project" value="TreeGrafter"/>
</dbReference>
<dbReference type="PANTHER" id="PTHR13457:SF1">
    <property type="entry name" value="HEAT REPEAT-CONTAINING PROTEIN 1"/>
    <property type="match status" value="1"/>
</dbReference>
<evidence type="ECO:0000256" key="1">
    <source>
        <dbReference type="ARBA" id="ARBA00004604"/>
    </source>
</evidence>
<dbReference type="Pfam" id="PF08146">
    <property type="entry name" value="BP28CT"/>
    <property type="match status" value="1"/>
</dbReference>
<evidence type="ECO:0000313" key="9">
    <source>
        <dbReference type="RefSeq" id="XP_022141203.1"/>
    </source>
</evidence>
<gene>
    <name evidence="9" type="primary">LOC111011660</name>
</gene>
<dbReference type="Proteomes" id="UP000504603">
    <property type="component" value="Unplaced"/>
</dbReference>
<proteinExistence type="inferred from homology"/>
<feature type="domain" description="BP28 C-terminal" evidence="7">
    <location>
        <begin position="1833"/>
        <end position="2008"/>
    </location>
</feature>
<dbReference type="InterPro" id="IPR056384">
    <property type="entry name" value="ARM_At3g06530"/>
</dbReference>
<dbReference type="OrthoDB" id="31183at2759"/>
<keyword evidence="8" id="KW-1185">Reference proteome</keyword>
<keyword evidence="3" id="KW-0690">Ribosome biogenesis</keyword>
<dbReference type="InterPro" id="IPR012954">
    <property type="entry name" value="BP28_C_dom"/>
</dbReference>
<dbReference type="PANTHER" id="PTHR13457">
    <property type="entry name" value="BAP28"/>
    <property type="match status" value="1"/>
</dbReference>
<dbReference type="InterPro" id="IPR016024">
    <property type="entry name" value="ARM-type_fold"/>
</dbReference>
<evidence type="ECO:0000256" key="5">
    <source>
        <dbReference type="ARBA" id="ARBA00023242"/>
    </source>
</evidence>
<accession>A0A6J1CJT0</accession>
<dbReference type="RefSeq" id="XP_022141203.1">
    <property type="nucleotide sequence ID" value="XM_022285511.1"/>
</dbReference>
<dbReference type="InterPro" id="IPR022125">
    <property type="entry name" value="U3snoRNP10_N"/>
</dbReference>
<sequence length="2150" mass="241077">MASFLDSQLQAIKSFVQADSEPLNRPFTRPSILYDPKEAADISIDTIFSIALHGLEVLISLDERFRNYKNNLFSYKSREQDRELMGEEENKRINATISSYLRLISGHFQQPSSLRTLEYLIRRYKIHVHNVEDLVLCVLPFHDTHAFVRIVQLLVLGNSKWKFLEGVKLSGAPPPRKVIVEQCVRDRGVLEVLCNCAAPSKNFHPARPVVNFCTAVVIEVLGSLSSIEPNVLNIVLLFVKTGLQPGTKGISDQKAGALMIVGLLANKVTLIPKLVKSLIRSVSEIAKEGARESSDMQSVRLSLMALITLVQLQSVDIFPRKVLDVLMEIRDLASILLELSREFNIDQFLSILMDSLVEYSFSNDLCQRGLISIIETVPMKHLMHNMVTKVIASCSKLSEKTDNPSSSNPGTWAKKILVVVNKVYPSELHSAVRKFLEDAKLQHNIGGSVYEIVCNTLDGSLDMSLPISDSKLLFALHHPKAEVRCATLSNLSMAGNLKAKTDHLESLVTVQDAILKLLRDDDLTVVQKAITLDGLSDILSSSDLLKAFKDVLFRCIGILTSGSSGNGDLAADIAFECLKSLKEYFYGHAGDLQILTFPLLLILPKTRRLNLKALELAKEIKWPFFQNLAVVNTEMELQRGNMNSVNMEVVNSLAKSFLLHPGEYAPWLIECCKAYDSSRVLFLLVVLQSSVMQKDNSTHFLGFFEVIFPVLKIEWDVYESTYGVSIDKFKTEMLDWDCKRFLDQLVKEDHNDLNAVALICIFWRLLDAYLSSVNPDMMLDKKEKWISMFSDLFVFFATSRFKHVFKEHLHYLVKNFKISPVHLLSRFITNEGVPASVQVESLHCFSYLCSHSEEDLHVQLFAEFPSLLIPLASDDKDTRIVAMTCIQGLFSLLGHGNFSCKKNGNNAVWNHFLDKLLGLMVEQKRLILSDINFLPSLLASLLGSSSNSLLVPQSIEQRFDKATKEMILAFILGYALQLSDYGKLRILSLFKSMGNAILHVKEVEALLTLLLERRNRYHLALDRSIHNLSAIEVSILCLLLECCATPSSFNWQVSEDYLLKALQLNGSTPSADAVVRPSLSILQKLNDQIYGMMRNEIQEFLFSKLVLLFRDADNNVQSATREALMRIHITSSTVGRMLGYMMKCESFVGNSVDRKKKKKSIEYHISSSPYDMISKKENSFSLLSSVLDILLLKKDMANRESLIGQLFMLLGKVFSEDWVNAALALHEQSNHAVSGVSQGTSDAIGYIRQTILIILQDICSSVVTTTPQEVQWRNDIDIKLLVDRTHLSKDGVTRNHVYSLISCVAKFIPEKLVDHMLDILTLIGESAVRQVDSHSERVLEDLIAAAVPCWLSKAENMDKLLETFISILPEIAEDRMLKIFQYLLRTVGEWNGLASLLLLLFQSLVTKLPSLEDFHGPDGFLSFVHREREYGFALHICEQYSCTTWLRALAAMFKDVGLDNFCVESLKKLLLASKFSVDKLQGPEFAFRLASQESLDDIQSILGDLLEQVVYLAQLVDTRSQEIGIPVAIRKEIKEYMHAILRSITRVMSPSAFLRSIMNLLGHNNRSVGKKALKLLCETVKEQSTMKSKKKARKERTSGSPWLNMDENFLKLFDSISLRIVHLIDDSTDDSDSSLKVAAVSAMEILATAFPSYHSVTSVWLASIAKYVTSSNLALSSSCLRTCGTLINVLGPRSLSELPSIMGKVINVSRSCVVENRRCSSEISIQSLDLRESVMLSVAVALEAVVENLGGFLNPYLGDILELVVLHPTLVRGSDSKLKLKADFIRKLLTDKIPVRLVLPPLLKFFSRAVESGDSCLIITFDLLANIVGKMDRSSVAAYHTQIFDLCLLALDLRHQHPVSITNMDAAEDSVISALSLLTLKLTESMFKPLFIRSVEWADSDFEDGAGAARTSVDRAISFYGLVNKLAEKHRSLFVPYFKYLLDGCVRHLTNAENAKHTGPVQKRKKAKVHKSGDNKEENGVVSLKIWHLRALVLSSLHKCFLYDTGSLKFLDDSNFQVLLKPIVAQLASEPPEMLDENTNAPSVKEVDDVLVVCIGQMAVAAGSDLLWKPLNHEVLMKTRSDKVRSRILGLRIVKYLVDNLEEEYLVLLAETIPFLGELLEDVEPSVKSLAQDILKEMESMSGESLRQYL</sequence>
<dbReference type="GO" id="GO:0032040">
    <property type="term" value="C:small-subunit processome"/>
    <property type="evidence" value="ECO:0007669"/>
    <property type="project" value="TreeGrafter"/>
</dbReference>
<dbReference type="Gene3D" id="1.25.10.10">
    <property type="entry name" value="Leucine-rich Repeat Variant"/>
    <property type="match status" value="1"/>
</dbReference>
<evidence type="ECO:0000256" key="3">
    <source>
        <dbReference type="ARBA" id="ARBA00022517"/>
    </source>
</evidence>
<evidence type="ECO:0000256" key="6">
    <source>
        <dbReference type="ARBA" id="ARBA00023274"/>
    </source>
</evidence>
<evidence type="ECO:0000256" key="2">
    <source>
        <dbReference type="ARBA" id="ARBA00010559"/>
    </source>
</evidence>
<evidence type="ECO:0000313" key="8">
    <source>
        <dbReference type="Proteomes" id="UP000504603"/>
    </source>
</evidence>
<dbReference type="Pfam" id="PF23243">
    <property type="entry name" value="HEAT_HEATR1"/>
    <property type="match status" value="1"/>
</dbReference>
<dbReference type="GO" id="GO:0045943">
    <property type="term" value="P:positive regulation of transcription by RNA polymerase I"/>
    <property type="evidence" value="ECO:0007669"/>
    <property type="project" value="TreeGrafter"/>
</dbReference>
<protein>
    <submittedName>
        <fullName evidence="9">Uncharacterized protein At3g06530</fullName>
    </submittedName>
</protein>
<dbReference type="InterPro" id="IPR011989">
    <property type="entry name" value="ARM-like"/>
</dbReference>
<dbReference type="GO" id="GO:0030515">
    <property type="term" value="F:snoRNA binding"/>
    <property type="evidence" value="ECO:0007669"/>
    <property type="project" value="TreeGrafter"/>
</dbReference>
<comment type="similarity">
    <text evidence="2">Belongs to the HEATR1/UTP10 family.</text>
</comment>
<dbReference type="Pfam" id="PF24477">
    <property type="entry name" value="ARM_At3g06530"/>
    <property type="match status" value="1"/>
</dbReference>
<keyword evidence="6" id="KW-0687">Ribonucleoprotein</keyword>